<evidence type="ECO:0000259" key="3">
    <source>
        <dbReference type="Pfam" id="PF23469"/>
    </source>
</evidence>
<dbReference type="OMA" id="AYAQYWA"/>
<feature type="compositionally biased region" description="Low complexity" evidence="1">
    <location>
        <begin position="1"/>
        <end position="14"/>
    </location>
</feature>
<feature type="region of interest" description="Disordered" evidence="1">
    <location>
        <begin position="1"/>
        <end position="41"/>
    </location>
</feature>
<dbReference type="PANTHER" id="PTHR15744:SF0">
    <property type="entry name" value="KH HOMOLOGY DOMAIN-CONTAINING PROTEIN 4"/>
    <property type="match status" value="1"/>
</dbReference>
<proteinExistence type="predicted"/>
<dbReference type="GO" id="GO:0005634">
    <property type="term" value="C:nucleus"/>
    <property type="evidence" value="ECO:0007669"/>
    <property type="project" value="InterPro"/>
</dbReference>
<evidence type="ECO:0000259" key="2">
    <source>
        <dbReference type="Pfam" id="PF22675"/>
    </source>
</evidence>
<gene>
    <name evidence="4" type="ORF">KFE25_002914</name>
</gene>
<dbReference type="InterPro" id="IPR031121">
    <property type="entry name" value="RIK/BLOM7"/>
</dbReference>
<dbReference type="Pfam" id="PF23469">
    <property type="entry name" value="KH_12"/>
    <property type="match status" value="1"/>
</dbReference>
<dbReference type="EMBL" id="JAGTXO010000010">
    <property type="protein sequence ID" value="KAG8465607.1"/>
    <property type="molecule type" value="Genomic_DNA"/>
</dbReference>
<evidence type="ECO:0008006" key="6">
    <source>
        <dbReference type="Google" id="ProtNLM"/>
    </source>
</evidence>
<dbReference type="InterPro" id="IPR055256">
    <property type="entry name" value="KH_1_KHDC4/BBP-like"/>
</dbReference>
<dbReference type="InterPro" id="IPR036612">
    <property type="entry name" value="KH_dom_type_1_sf"/>
</dbReference>
<dbReference type="Gene3D" id="3.30.1370.10">
    <property type="entry name" value="K Homology domain, type 1"/>
    <property type="match status" value="2"/>
</dbReference>
<feature type="region of interest" description="Disordered" evidence="1">
    <location>
        <begin position="319"/>
        <end position="355"/>
    </location>
</feature>
<organism evidence="4 5">
    <name type="scientific">Diacronema lutheri</name>
    <name type="common">Unicellular marine alga</name>
    <name type="synonym">Monochrysis lutheri</name>
    <dbReference type="NCBI Taxonomy" id="2081491"/>
    <lineage>
        <taxon>Eukaryota</taxon>
        <taxon>Haptista</taxon>
        <taxon>Haptophyta</taxon>
        <taxon>Pavlovophyceae</taxon>
        <taxon>Pavlovales</taxon>
        <taxon>Pavlovaceae</taxon>
        <taxon>Diacronema</taxon>
    </lineage>
</organism>
<name>A0A8J6C8R0_DIALT</name>
<feature type="compositionally biased region" description="Pro residues" evidence="1">
    <location>
        <begin position="331"/>
        <end position="355"/>
    </location>
</feature>
<dbReference type="InterPro" id="IPR056149">
    <property type="entry name" value="PRP5/DDX46/KHDC4_KH"/>
</dbReference>
<dbReference type="OrthoDB" id="397265at2759"/>
<reference evidence="4" key="1">
    <citation type="submission" date="2021-05" db="EMBL/GenBank/DDBJ databases">
        <title>The genome of the haptophyte Pavlova lutheri (Diacronema luteri, Pavlovales) - a model for lipid biosynthesis in eukaryotic algae.</title>
        <authorList>
            <person name="Hulatt C.J."/>
            <person name="Posewitz M.C."/>
        </authorList>
    </citation>
    <scope>NUCLEOTIDE SEQUENCE</scope>
    <source>
        <strain evidence="4">NIVA-4/92</strain>
    </source>
</reference>
<feature type="domain" description="ATP-dependent RNA helicase PRP5/DDX46/KHDC4 KH" evidence="3">
    <location>
        <begin position="126"/>
        <end position="195"/>
    </location>
</feature>
<feature type="region of interest" description="Disordered" evidence="1">
    <location>
        <begin position="406"/>
        <end position="432"/>
    </location>
</feature>
<evidence type="ECO:0000313" key="5">
    <source>
        <dbReference type="Proteomes" id="UP000751190"/>
    </source>
</evidence>
<keyword evidence="5" id="KW-1185">Reference proteome</keyword>
<protein>
    <recommendedName>
        <fullName evidence="6">K Homology domain-containing protein</fullName>
    </recommendedName>
</protein>
<sequence length="432" mass="43246">MASCLPAAAAPVAEEAARKPRRKRTWEAADAPASDGVATPAPAVSASVASLAHVQRVAALTGGGVSGCIGLPPGVIAPPPTGVLPAPALSGVPPSGLPPPPVPPPPLAARLLAPGGALALPAPALSREIEINQSKNKAALTRKATHEQIHQATGTTVSIRGRYKPPGDSSTDERPLYLLLSAPTVDALDKAEEQLRELMGPAPAVGDAATPAATATPAGGGSASGLHEAKVLVDLTGIPVAGSVRGKVLGPRGTYIRHIETEAGVRVQLVGGLDPILPGQQMEPLAIDITAASEAQLSMAKGLAESLIRAVRHKLLHGGGGGGMGQAAQVQPPPAHVQPLSGLPPPPPPPPGFAPMPPAYAPPAFAPPPGPYAPYAPHGPPGSYAPPASYAPVASFAPALSQFAPPSTYGGTPPPGAWAAHTPFQYHAQHPQ</sequence>
<comment type="caution">
    <text evidence="4">The sequence shown here is derived from an EMBL/GenBank/DDBJ whole genome shotgun (WGS) entry which is preliminary data.</text>
</comment>
<accession>A0A8J6C8R0</accession>
<evidence type="ECO:0000313" key="4">
    <source>
        <dbReference type="EMBL" id="KAG8465607.1"/>
    </source>
</evidence>
<dbReference type="SUPFAM" id="SSF54791">
    <property type="entry name" value="Eukaryotic type KH-domain (KH-domain type I)"/>
    <property type="match status" value="1"/>
</dbReference>
<feature type="domain" description="KHDC4/BBP-like KH-domain type I" evidence="2">
    <location>
        <begin position="244"/>
        <end position="308"/>
    </location>
</feature>
<dbReference type="Pfam" id="PF22675">
    <property type="entry name" value="KH-I_KHDC4-BBP"/>
    <property type="match status" value="1"/>
</dbReference>
<dbReference type="PANTHER" id="PTHR15744">
    <property type="entry name" value="BLOM7"/>
    <property type="match status" value="1"/>
</dbReference>
<evidence type="ECO:0000256" key="1">
    <source>
        <dbReference type="SAM" id="MobiDB-lite"/>
    </source>
</evidence>
<dbReference type="GO" id="GO:0003723">
    <property type="term" value="F:RNA binding"/>
    <property type="evidence" value="ECO:0007669"/>
    <property type="project" value="InterPro"/>
</dbReference>
<dbReference type="Proteomes" id="UP000751190">
    <property type="component" value="Unassembled WGS sequence"/>
</dbReference>
<dbReference type="AlphaFoldDB" id="A0A8J6C8R0"/>